<evidence type="ECO:0000259" key="2">
    <source>
        <dbReference type="Pfam" id="PF09557"/>
    </source>
</evidence>
<dbReference type="NCBIfam" id="TIGR02271">
    <property type="entry name" value="YsnF/AvaK domain"/>
    <property type="match status" value="1"/>
</dbReference>
<dbReference type="SUPFAM" id="SSF50346">
    <property type="entry name" value="PRC-barrel domain"/>
    <property type="match status" value="1"/>
</dbReference>
<feature type="domain" description="PRC-barrel" evidence="1">
    <location>
        <begin position="16"/>
        <end position="89"/>
    </location>
</feature>
<dbReference type="Proteomes" id="UP000320055">
    <property type="component" value="Unassembled WGS sequence"/>
</dbReference>
<dbReference type="GO" id="GO:0030077">
    <property type="term" value="C:plasma membrane light-harvesting complex"/>
    <property type="evidence" value="ECO:0007669"/>
    <property type="project" value="InterPro"/>
</dbReference>
<evidence type="ECO:0000259" key="1">
    <source>
        <dbReference type="Pfam" id="PF05239"/>
    </source>
</evidence>
<feature type="domain" description="DUF2382" evidence="2">
    <location>
        <begin position="160"/>
        <end position="272"/>
    </location>
</feature>
<dbReference type="GO" id="GO:0019684">
    <property type="term" value="P:photosynthesis, light reaction"/>
    <property type="evidence" value="ECO:0007669"/>
    <property type="project" value="InterPro"/>
</dbReference>
<dbReference type="InterPro" id="IPR014747">
    <property type="entry name" value="Bac_photo_RC_H_C"/>
</dbReference>
<proteinExistence type="predicted"/>
<evidence type="ECO:0000313" key="3">
    <source>
        <dbReference type="EMBL" id="VEP12543.1"/>
    </source>
</evidence>
<dbReference type="EMBL" id="CAACVJ010000060">
    <property type="protein sequence ID" value="VEP12543.1"/>
    <property type="molecule type" value="Genomic_DNA"/>
</dbReference>
<evidence type="ECO:0000313" key="4">
    <source>
        <dbReference type="Proteomes" id="UP000320055"/>
    </source>
</evidence>
<dbReference type="Pfam" id="PF09557">
    <property type="entry name" value="DUF2382"/>
    <property type="match status" value="1"/>
</dbReference>
<protein>
    <recommendedName>
        <fullName evidence="5">Photosystem reaction center subunit H</fullName>
    </recommendedName>
</protein>
<dbReference type="PANTHER" id="PTHR38463">
    <property type="entry name" value="STRESS RESPONSE PROTEIN YSNF"/>
    <property type="match status" value="1"/>
</dbReference>
<organism evidence="3 4">
    <name type="scientific">Hyella patelloides LEGE 07179</name>
    <dbReference type="NCBI Taxonomy" id="945734"/>
    <lineage>
        <taxon>Bacteria</taxon>
        <taxon>Bacillati</taxon>
        <taxon>Cyanobacteriota</taxon>
        <taxon>Cyanophyceae</taxon>
        <taxon>Pleurocapsales</taxon>
        <taxon>Hyellaceae</taxon>
        <taxon>Hyella</taxon>
    </lineage>
</organism>
<dbReference type="InterPro" id="IPR019060">
    <property type="entry name" value="DUF2382"/>
</dbReference>
<dbReference type="RefSeq" id="WP_144870521.1">
    <property type="nucleotide sequence ID" value="NZ_LR213903.1"/>
</dbReference>
<dbReference type="InterPro" id="IPR052967">
    <property type="entry name" value="Stress_Response_Assoc"/>
</dbReference>
<dbReference type="PANTHER" id="PTHR38463:SF1">
    <property type="entry name" value="STRESS RESPONSE PROTEIN YSNF"/>
    <property type="match status" value="1"/>
</dbReference>
<keyword evidence="4" id="KW-1185">Reference proteome</keyword>
<gene>
    <name evidence="3" type="ORF">H1P_1520017</name>
</gene>
<dbReference type="OrthoDB" id="510842at2"/>
<sequence length="290" mass="33099">MALVKIADLYPNYKQDVFGGEDIKSFTVYDYSNDKIGSVYDIIVDETGRFRYLVLDTGFWIFGKKVLLPVGRAKVDYGQERVYVTGLTKEQAEHLPEYSDDMTIDYDYEEQVRTVYRGAEHDTVSTVGTGATGRYDRDSYTYDNEPSLYGHQNLEENQTLKLYEERLVANKDRFLAGTVTVGKKVETQTAKVSVPVEKERIVVERSNPTDYKAVTPGATAFNEGEVARMEVYEETADIKKQAFVREEVSVRKEVERDTVSAKETVRREELDIETDGKAVVNRDLDPNRNV</sequence>
<dbReference type="InterPro" id="IPR027275">
    <property type="entry name" value="PRC-brl_dom"/>
</dbReference>
<accession>A0A563VMH7</accession>
<dbReference type="Pfam" id="PF05239">
    <property type="entry name" value="PRC"/>
    <property type="match status" value="1"/>
</dbReference>
<reference evidence="3 4" key="1">
    <citation type="submission" date="2019-01" db="EMBL/GenBank/DDBJ databases">
        <authorList>
            <person name="Brito A."/>
        </authorList>
    </citation>
    <scope>NUCLEOTIDE SEQUENCE [LARGE SCALE GENOMIC DNA]</scope>
    <source>
        <strain evidence="3">1</strain>
    </source>
</reference>
<dbReference type="InterPro" id="IPR011033">
    <property type="entry name" value="PRC_barrel-like_sf"/>
</dbReference>
<name>A0A563VMH7_9CYAN</name>
<dbReference type="AlphaFoldDB" id="A0A563VMH7"/>
<evidence type="ECO:0008006" key="5">
    <source>
        <dbReference type="Google" id="ProtNLM"/>
    </source>
</evidence>
<dbReference type="Gene3D" id="3.90.50.10">
    <property type="entry name" value="Photosynthetic Reaction Center, subunit H, domain 2"/>
    <property type="match status" value="1"/>
</dbReference>